<dbReference type="AlphaFoldDB" id="A0A1I0MHB1"/>
<evidence type="ECO:0000256" key="1">
    <source>
        <dbReference type="SAM" id="Phobius"/>
    </source>
</evidence>
<dbReference type="RefSeq" id="WP_049990805.1">
    <property type="nucleotide sequence ID" value="NZ_FOIS01000001.1"/>
</dbReference>
<reference evidence="3" key="1">
    <citation type="submission" date="2016-10" db="EMBL/GenBank/DDBJ databases">
        <authorList>
            <person name="Varghese N."/>
        </authorList>
    </citation>
    <scope>NUCLEOTIDE SEQUENCE [LARGE SCALE GENOMIC DNA]</scope>
    <source>
        <strain evidence="3">CGMCC 1.12284</strain>
    </source>
</reference>
<organism evidence="2 3">
    <name type="scientific">Natrinema salifodinae</name>
    <dbReference type="NCBI Taxonomy" id="1202768"/>
    <lineage>
        <taxon>Archaea</taxon>
        <taxon>Methanobacteriati</taxon>
        <taxon>Methanobacteriota</taxon>
        <taxon>Stenosarchaea group</taxon>
        <taxon>Halobacteria</taxon>
        <taxon>Halobacteriales</taxon>
        <taxon>Natrialbaceae</taxon>
        <taxon>Natrinema</taxon>
    </lineage>
</organism>
<sequence>MEASSRMYAAATIGVILIVALFRWTPFGLYPSLVAVIAGAAVILVPTRSIGEGLRRISRRTGVDRERWLFALGAFLAFVAVTKRLGAPDVLVGCGTGRRILCPTGYGVGTALVLFGSSALLLAVGFGSKYRAFRRAPASRVPGPDVDRATIEGVLEPAERPLKTPIDGERALWYGYEIAERQPGGPLAGRWLPVASGERSTPCRATIARERRPSVAFESVRLAPTVDDANVRDAERTVRPDDPLPAGIARLERTLADGSDDTRTTARRYREWYVAPDDVVGATGRLASRGHGTDRVLGGDDGPTAVAVGTTAPELRATLRVRTVLWGGVGLAVTLVGLALVGLAIPTV</sequence>
<feature type="transmembrane region" description="Helical" evidence="1">
    <location>
        <begin position="68"/>
        <end position="86"/>
    </location>
</feature>
<keyword evidence="1" id="KW-1133">Transmembrane helix</keyword>
<feature type="transmembrane region" description="Helical" evidence="1">
    <location>
        <begin position="106"/>
        <end position="126"/>
    </location>
</feature>
<keyword evidence="1" id="KW-0812">Transmembrane</keyword>
<dbReference type="STRING" id="1202768.SAMN05216285_0887"/>
<feature type="transmembrane region" description="Helical" evidence="1">
    <location>
        <begin position="7"/>
        <end position="24"/>
    </location>
</feature>
<protein>
    <submittedName>
        <fullName evidence="2">Uncharacterized protein</fullName>
    </submittedName>
</protein>
<name>A0A1I0MHB1_9EURY</name>
<keyword evidence="1" id="KW-0472">Membrane</keyword>
<feature type="transmembrane region" description="Helical" evidence="1">
    <location>
        <begin position="30"/>
        <end position="47"/>
    </location>
</feature>
<dbReference type="EMBL" id="FOIS01000001">
    <property type="protein sequence ID" value="SEV86911.1"/>
    <property type="molecule type" value="Genomic_DNA"/>
</dbReference>
<evidence type="ECO:0000313" key="2">
    <source>
        <dbReference type="EMBL" id="SEV86911.1"/>
    </source>
</evidence>
<keyword evidence="3" id="KW-1185">Reference proteome</keyword>
<feature type="transmembrane region" description="Helical" evidence="1">
    <location>
        <begin position="324"/>
        <end position="345"/>
    </location>
</feature>
<dbReference type="Proteomes" id="UP000183275">
    <property type="component" value="Unassembled WGS sequence"/>
</dbReference>
<gene>
    <name evidence="2" type="ORF">SAMN05216285_0887</name>
</gene>
<accession>A0A1I0MHB1</accession>
<proteinExistence type="predicted"/>
<evidence type="ECO:0000313" key="3">
    <source>
        <dbReference type="Proteomes" id="UP000183275"/>
    </source>
</evidence>